<gene>
    <name evidence="1" type="ORF">C0030_004060</name>
</gene>
<accession>A0A3R7NIZ6</accession>
<reference evidence="1 2" key="1">
    <citation type="submission" date="2018-11" db="EMBL/GenBank/DDBJ databases">
        <title>Genome Analysis of Haplotype D of Candidatus Liberibacter Solanacearum.</title>
        <authorList>
            <person name="Katsir L."/>
            <person name="Ruan Z."/>
            <person name="Santos Garcia D."/>
            <person name="Piasezky A."/>
            <person name="Jiang J."/>
            <person name="Sela N."/>
            <person name="Freilich S."/>
            <person name="Bahar O."/>
        </authorList>
    </citation>
    <scope>NUCLEOTIDE SEQUENCE [LARGE SCALE GENOMIC DNA]</scope>
    <source>
        <strain evidence="2">haplotype D1</strain>
    </source>
</reference>
<evidence type="ECO:0000313" key="2">
    <source>
        <dbReference type="Proteomes" id="UP000236895"/>
    </source>
</evidence>
<evidence type="ECO:0000313" key="1">
    <source>
        <dbReference type="EMBL" id="RPD37117.1"/>
    </source>
</evidence>
<evidence type="ECO:0008006" key="3">
    <source>
        <dbReference type="Google" id="ProtNLM"/>
    </source>
</evidence>
<comment type="caution">
    <text evidence="1">The sequence shown here is derived from an EMBL/GenBank/DDBJ whole genome shotgun (WGS) entry which is preliminary data.</text>
</comment>
<dbReference type="RefSeq" id="WP_103847619.1">
    <property type="nucleotide sequence ID" value="NZ_PKRU02000024.1"/>
</dbReference>
<dbReference type="EMBL" id="PKRU02000024">
    <property type="protein sequence ID" value="RPD37117.1"/>
    <property type="molecule type" value="Genomic_DNA"/>
</dbReference>
<dbReference type="PROSITE" id="PS51257">
    <property type="entry name" value="PROKAR_LIPOPROTEIN"/>
    <property type="match status" value="1"/>
</dbReference>
<proteinExistence type="predicted"/>
<protein>
    <recommendedName>
        <fullName evidence="3">Lipoprotein</fullName>
    </recommendedName>
</protein>
<organism evidence="1 2">
    <name type="scientific">Candidatus Liberibacter solanacearum</name>
    <dbReference type="NCBI Taxonomy" id="556287"/>
    <lineage>
        <taxon>Bacteria</taxon>
        <taxon>Pseudomonadati</taxon>
        <taxon>Pseudomonadota</taxon>
        <taxon>Alphaproteobacteria</taxon>
        <taxon>Hyphomicrobiales</taxon>
        <taxon>Rhizobiaceae</taxon>
        <taxon>Liberibacter</taxon>
    </lineage>
</organism>
<sequence length="126" mass="14332">MDIKKLGLASTVAMLSVTVALGGCDFLKSQAEIEGDKAQATLSKARDEWNKAFKEETNTVEYKQVLSKAKEAEREFVYKYAEYEKAISALRNIPKPKSDKDDAEYKKAQAEYYRIKGWKLYGFEAD</sequence>
<dbReference type="Proteomes" id="UP000236895">
    <property type="component" value="Unassembled WGS sequence"/>
</dbReference>
<name>A0A3R7NIZ6_9HYPH</name>
<dbReference type="AlphaFoldDB" id="A0A3R7NIZ6"/>